<dbReference type="AlphaFoldDB" id="A0A6J5XCL2"/>
<organism evidence="1 2">
    <name type="scientific">Prunus armeniaca</name>
    <name type="common">Apricot</name>
    <name type="synonym">Armeniaca vulgaris</name>
    <dbReference type="NCBI Taxonomy" id="36596"/>
    <lineage>
        <taxon>Eukaryota</taxon>
        <taxon>Viridiplantae</taxon>
        <taxon>Streptophyta</taxon>
        <taxon>Embryophyta</taxon>
        <taxon>Tracheophyta</taxon>
        <taxon>Spermatophyta</taxon>
        <taxon>Magnoliopsida</taxon>
        <taxon>eudicotyledons</taxon>
        <taxon>Gunneridae</taxon>
        <taxon>Pentapetalae</taxon>
        <taxon>rosids</taxon>
        <taxon>fabids</taxon>
        <taxon>Rosales</taxon>
        <taxon>Rosaceae</taxon>
        <taxon>Amygdaloideae</taxon>
        <taxon>Amygdaleae</taxon>
        <taxon>Prunus</taxon>
    </lineage>
</organism>
<evidence type="ECO:0000313" key="2">
    <source>
        <dbReference type="Proteomes" id="UP000507245"/>
    </source>
</evidence>
<gene>
    <name evidence="1" type="ORF">ORAREDHAP_LOCUS31183</name>
</gene>
<evidence type="ECO:0000313" key="1">
    <source>
        <dbReference type="EMBL" id="CAB4309812.1"/>
    </source>
</evidence>
<dbReference type="EMBL" id="CAEKKB010000005">
    <property type="protein sequence ID" value="CAB4309812.1"/>
    <property type="molecule type" value="Genomic_DNA"/>
</dbReference>
<reference evidence="2" key="1">
    <citation type="journal article" date="2020" name="Genome Biol.">
        <title>Gamete binning: chromosome-level and haplotype-resolved genome assembly enabled by high-throughput single-cell sequencing of gamete genomes.</title>
        <authorList>
            <person name="Campoy J.A."/>
            <person name="Sun H."/>
            <person name="Goel M."/>
            <person name="Jiao W.-B."/>
            <person name="Folz-Donahue K."/>
            <person name="Wang N."/>
            <person name="Rubio M."/>
            <person name="Liu C."/>
            <person name="Kukat C."/>
            <person name="Ruiz D."/>
            <person name="Huettel B."/>
            <person name="Schneeberger K."/>
        </authorList>
    </citation>
    <scope>NUCLEOTIDE SEQUENCE [LARGE SCALE GENOMIC DNA]</scope>
    <source>
        <strain evidence="2">cv. Rojo Pasion</strain>
    </source>
</reference>
<proteinExistence type="predicted"/>
<accession>A0A6J5XCL2</accession>
<protein>
    <submittedName>
        <fullName evidence="1">Uncharacterized protein</fullName>
    </submittedName>
</protein>
<dbReference type="Proteomes" id="UP000507245">
    <property type="component" value="Unassembled WGS sequence"/>
</dbReference>
<sequence>METTETKRTTLVEEDGITLSGLAGLALSSLIEEDRLGGLARRRRRYRSLWSLWSRSELARHFFFL</sequence>
<keyword evidence="2" id="KW-1185">Reference proteome</keyword>
<name>A0A6J5XCL2_PRUAR</name>